<gene>
    <name evidence="1" type="ORF">MZV50_21065</name>
</gene>
<proteinExistence type="predicted"/>
<keyword evidence="2" id="KW-1185">Reference proteome</keyword>
<dbReference type="Proteomes" id="UP001057520">
    <property type="component" value="Chromosome"/>
</dbReference>
<protein>
    <submittedName>
        <fullName evidence="1">Uncharacterized protein</fullName>
    </submittedName>
</protein>
<evidence type="ECO:0000313" key="1">
    <source>
        <dbReference type="EMBL" id="USQ95027.1"/>
    </source>
</evidence>
<accession>A0ABY4ZQF5</accession>
<sequence>MLLVIAVAPFPARAATLAVCRQMDSASPSTNALPIPAGSLFRDTGRIDDPLAAFTGDRWQLRLETTVAATIPPLRECVLVWVRITSDSSVKSVSLADNRNFVYAGNSNLLDATPPSEELLTLVGRVLDQVP</sequence>
<dbReference type="EMBL" id="CP096040">
    <property type="protein sequence ID" value="USQ95027.1"/>
    <property type="molecule type" value="Genomic_DNA"/>
</dbReference>
<name>A0ABY4ZQF5_9CAUL</name>
<evidence type="ECO:0000313" key="2">
    <source>
        <dbReference type="Proteomes" id="UP001057520"/>
    </source>
</evidence>
<reference evidence="1 2" key="1">
    <citation type="submission" date="2022-04" db="EMBL/GenBank/DDBJ databases">
        <title>Genome sequence of soybean root-associated Caulobacter segnis RL271.</title>
        <authorList>
            <person name="Longley R."/>
            <person name="Bonito G."/>
            <person name="Trigodet F."/>
            <person name="Crosson S."/>
            <person name="Fiebig A."/>
        </authorList>
    </citation>
    <scope>NUCLEOTIDE SEQUENCE [LARGE SCALE GENOMIC DNA]</scope>
    <source>
        <strain evidence="1 2">RL271</strain>
    </source>
</reference>
<organism evidence="1 2">
    <name type="scientific">Caulobacter segnis</name>
    <dbReference type="NCBI Taxonomy" id="88688"/>
    <lineage>
        <taxon>Bacteria</taxon>
        <taxon>Pseudomonadati</taxon>
        <taxon>Pseudomonadota</taxon>
        <taxon>Alphaproteobacteria</taxon>
        <taxon>Caulobacterales</taxon>
        <taxon>Caulobacteraceae</taxon>
        <taxon>Caulobacter</taxon>
    </lineage>
</organism>